<gene>
    <name evidence="1" type="ORF">CFIO01_05945</name>
</gene>
<dbReference type="Gene3D" id="3.90.550.20">
    <property type="match status" value="1"/>
</dbReference>
<dbReference type="HOGENOM" id="CLU_061936_0_0_1"/>
<dbReference type="InterPro" id="IPR008441">
    <property type="entry name" value="AfumC-like_glycosyl_Trfase"/>
</dbReference>
<name>A0A010RBH1_9PEZI</name>
<comment type="caution">
    <text evidence="1">The sequence shown here is derived from an EMBL/GenBank/DDBJ whole genome shotgun (WGS) entry which is preliminary data.</text>
</comment>
<dbReference type="InterPro" id="IPR029044">
    <property type="entry name" value="Nucleotide-diphossugar_trans"/>
</dbReference>
<evidence type="ECO:0000313" key="2">
    <source>
        <dbReference type="Proteomes" id="UP000020467"/>
    </source>
</evidence>
<protein>
    <submittedName>
        <fullName evidence="1">Capsule polysaccharide biosynthesis protein</fullName>
    </submittedName>
</protein>
<dbReference type="eggNOG" id="ENOG502RHHQ">
    <property type="taxonomic scope" value="Eukaryota"/>
</dbReference>
<proteinExistence type="predicted"/>
<dbReference type="OrthoDB" id="409543at2759"/>
<organism evidence="1 2">
    <name type="scientific">Colletotrichum fioriniae PJ7</name>
    <dbReference type="NCBI Taxonomy" id="1445577"/>
    <lineage>
        <taxon>Eukaryota</taxon>
        <taxon>Fungi</taxon>
        <taxon>Dikarya</taxon>
        <taxon>Ascomycota</taxon>
        <taxon>Pezizomycotina</taxon>
        <taxon>Sordariomycetes</taxon>
        <taxon>Hypocreomycetidae</taxon>
        <taxon>Glomerellales</taxon>
        <taxon>Glomerellaceae</taxon>
        <taxon>Colletotrichum</taxon>
        <taxon>Colletotrichum acutatum species complex</taxon>
    </lineage>
</organism>
<dbReference type="Pfam" id="PF05704">
    <property type="entry name" value="Caps_synth"/>
    <property type="match status" value="1"/>
</dbReference>
<reference evidence="1 2" key="1">
    <citation type="submission" date="2014-02" db="EMBL/GenBank/DDBJ databases">
        <title>The genome sequence of Colletotrichum fioriniae PJ7.</title>
        <authorList>
            <person name="Baroncelli R."/>
            <person name="Thon M.R."/>
        </authorList>
    </citation>
    <scope>NUCLEOTIDE SEQUENCE [LARGE SCALE GENOMIC DNA]</scope>
    <source>
        <strain evidence="1 2">PJ7</strain>
    </source>
</reference>
<dbReference type="EMBL" id="JARH01000045">
    <property type="protein sequence ID" value="EXF86010.1"/>
    <property type="molecule type" value="Genomic_DNA"/>
</dbReference>
<accession>A0A010RBH1</accession>
<dbReference type="SUPFAM" id="SSF53448">
    <property type="entry name" value="Nucleotide-diphospho-sugar transferases"/>
    <property type="match status" value="1"/>
</dbReference>
<dbReference type="AlphaFoldDB" id="A0A010RBH1"/>
<evidence type="ECO:0000313" key="1">
    <source>
        <dbReference type="EMBL" id="EXF86010.1"/>
    </source>
</evidence>
<dbReference type="Proteomes" id="UP000020467">
    <property type="component" value="Unassembled WGS sequence"/>
</dbReference>
<dbReference type="KEGG" id="cfj:CFIO01_05945"/>
<keyword evidence="2" id="KW-1185">Reference proteome</keyword>
<dbReference type="GO" id="GO:0016757">
    <property type="term" value="F:glycosyltransferase activity"/>
    <property type="evidence" value="ECO:0007669"/>
    <property type="project" value="InterPro"/>
</dbReference>
<sequence length="400" mass="45828">MSSPKFQIPPEFESKIRHVEPLDSRSDEEILKSLKSPLPVTSEKNIWAFWDSGLDNIPSWCQRNIINWARLCGPGWAIRVLDDVPDSPNNALNWVKEDQLPESYVAHKMHGPRVWTGPHSADFLRGICLYQYGGAWVDVGTILVRSIDDLCWKQLEDPNSPYQVSAPWMYSNVVANHFIACRKGDIFIKRWHDVFMEIWKGRNSSDGIFTSPLVSFAQDMNADAVEARNFKWNWNVPLPKVLEYIAQIVCWIRVAAVKEPKGGFDGVDYFDKKILLHDSLYEDWPAEAIIGWDGEDLFDLFSVRLDADPESEEYKKAYNVVWTILTTSTMQKVTHAAGMTSTKALGTLWDMEENENKDHEPGTFAELLRYGSVHFAQNREIEYITPPKADFVLEKGVLEP</sequence>